<reference evidence="2" key="1">
    <citation type="submission" date="2021-03" db="EMBL/GenBank/DDBJ databases">
        <title>Acanthopleuribacteraceae sp. M133.</title>
        <authorList>
            <person name="Wang G."/>
        </authorList>
    </citation>
    <scope>NUCLEOTIDE SEQUENCE</scope>
    <source>
        <strain evidence="2">M133</strain>
    </source>
</reference>
<comment type="similarity">
    <text evidence="1">Belongs to the TolB family.</text>
</comment>
<evidence type="ECO:0000313" key="2">
    <source>
        <dbReference type="EMBL" id="QTD52878.1"/>
    </source>
</evidence>
<dbReference type="InterPro" id="IPR011659">
    <property type="entry name" value="WD40"/>
</dbReference>
<dbReference type="KEGG" id="scor:J3U87_10405"/>
<name>A0A8A4TUR3_SULCO</name>
<evidence type="ECO:0000256" key="1">
    <source>
        <dbReference type="ARBA" id="ARBA00009820"/>
    </source>
</evidence>
<keyword evidence="3" id="KW-1185">Reference proteome</keyword>
<dbReference type="Proteomes" id="UP000663929">
    <property type="component" value="Chromosome"/>
</dbReference>
<gene>
    <name evidence="2" type="ORF">J3U87_10405</name>
</gene>
<sequence length="968" mass="112667">MSAKVYAKRHGRGHMGPRFVGMLLILLLTPMLFARGKNKIPYEDFDWKVYHSEHFKVFYYEEEAQLLPTVVDMSEAAYKKVSEKLQHELDFKVPLIFFKTHEEFELTNIFPGFIPRAVGAFAEPFQSRMVLPFDQEPEKNFALITHELTHIFQYDMFYNNRISAILRANAPTWFIEGMASYVGDDEDNLDRMVLRDAAISSNFASLGNFTSLSFIAYRIGHSAFDYIEQNYGIEGVRNFLWQYRKNITGNVSAAIERAFEISVEDFDRQFRKYLRKQYVTLLPIKEEPDDHAREIRTQKAITTLSPELSPSGDLFAAIVPIKNELDLVLISTKDGRIFKNLTRGYTNRFTEINVGAFSGINDLAWRADGNELVFSARKEGSNRIYVVNVLTGRITDEIKFTGLRDAQSPVFSQDGETLYFVGNVGGLYDVFSYDRQSETLTNLTNDEHLDRNPRLSPDGKELLYSSSRRGFFKIFALNLGNREKTQLTSGLGNDIQASYSQDMDRIYFSSDRFDDIYNIYELDLESGLKKQYTNILTGAFSPQERIIFDHKEGEETRQLVFTAYYQGRYRVYRMDKPEEREEVYDVSQDNYANVKNYKMSANVVLQDEQFKEYRMRRNFSISNVNVNVGTTDDGRFISNSAISFSDVLGDHVLDVSSYSVSSLENYYANYLNRTRRLQWGATFNSRQEFFVDRFTAARFNERLDRTYKNVSLGAYMRYPFSLYNRVDLGGGFTDQDVFRFVRNEEGPGFFYRQVDFSEPYAYVNFSRDTLRYQRWGPQHGMALDVGATTVFNQYETYNFDFRAYRELTRRSLIAHRTIYNQSDGDTPEFFALGGNNNLRGDFGYQEFVGSRRFLTQLELRFPLVDQIRFPGFSFANIRGAFFVDAGGAWFDEFDFEWEFQDSEADPNDPDSTPWDPDNPDPRYLLGAYGFEISMNLLGLEVHWTWAKRTNFDEFPSSSRFSFWIGRKF</sequence>
<dbReference type="PANTHER" id="PTHR36842:SF1">
    <property type="entry name" value="PROTEIN TOLB"/>
    <property type="match status" value="1"/>
</dbReference>
<proteinExistence type="inferred from homology"/>
<protein>
    <submittedName>
        <fullName evidence="2">PD40 domain-containing protein</fullName>
    </submittedName>
</protein>
<dbReference type="PANTHER" id="PTHR36842">
    <property type="entry name" value="PROTEIN TOLB HOMOLOG"/>
    <property type="match status" value="1"/>
</dbReference>
<dbReference type="Gene3D" id="2.120.10.30">
    <property type="entry name" value="TolB, C-terminal domain"/>
    <property type="match status" value="1"/>
</dbReference>
<dbReference type="RefSeq" id="WP_237382976.1">
    <property type="nucleotide sequence ID" value="NZ_CP071793.1"/>
</dbReference>
<dbReference type="InterPro" id="IPR011042">
    <property type="entry name" value="6-blade_b-propeller_TolB-like"/>
</dbReference>
<evidence type="ECO:0000313" key="3">
    <source>
        <dbReference type="Proteomes" id="UP000663929"/>
    </source>
</evidence>
<dbReference type="SUPFAM" id="SSF82171">
    <property type="entry name" value="DPP6 N-terminal domain-like"/>
    <property type="match status" value="1"/>
</dbReference>
<accession>A0A8A4TUR3</accession>
<dbReference type="Pfam" id="PF07676">
    <property type="entry name" value="PD40"/>
    <property type="match status" value="3"/>
</dbReference>
<dbReference type="EMBL" id="CP071793">
    <property type="protein sequence ID" value="QTD52878.1"/>
    <property type="molecule type" value="Genomic_DNA"/>
</dbReference>
<organism evidence="2 3">
    <name type="scientific">Sulfidibacter corallicola</name>
    <dbReference type="NCBI Taxonomy" id="2818388"/>
    <lineage>
        <taxon>Bacteria</taxon>
        <taxon>Pseudomonadati</taxon>
        <taxon>Acidobacteriota</taxon>
        <taxon>Holophagae</taxon>
        <taxon>Acanthopleuribacterales</taxon>
        <taxon>Acanthopleuribacteraceae</taxon>
        <taxon>Sulfidibacter</taxon>
    </lineage>
</organism>
<dbReference type="AlphaFoldDB" id="A0A8A4TUR3"/>